<sequence length="127" mass="14538">MKGWSITAFLALLLLCSCSNQERYIYEGDSEHWHGELEVNVTEKETTKDFALLFNGDVEELEEAGYVEYEYEMNTSTGNGEITLKHTPENGTFTHHSGSNSTMFNSDQTIRVTVEWGENKEEFVLKK</sequence>
<evidence type="ECO:0000313" key="2">
    <source>
        <dbReference type="Proteomes" id="UP000460949"/>
    </source>
</evidence>
<dbReference type="EMBL" id="WMET01000001">
    <property type="protein sequence ID" value="MYL18766.1"/>
    <property type="molecule type" value="Genomic_DNA"/>
</dbReference>
<dbReference type="Proteomes" id="UP000460949">
    <property type="component" value="Unassembled WGS sequence"/>
</dbReference>
<dbReference type="AlphaFoldDB" id="A0A845DMW9"/>
<reference evidence="1 2" key="1">
    <citation type="submission" date="2019-11" db="EMBL/GenBank/DDBJ databases">
        <title>Genome sequences of 17 halophilic strains isolated from different environments.</title>
        <authorList>
            <person name="Furrow R.E."/>
        </authorList>
    </citation>
    <scope>NUCLEOTIDE SEQUENCE [LARGE SCALE GENOMIC DNA]</scope>
    <source>
        <strain evidence="1 2">22511_23_Filter</strain>
    </source>
</reference>
<name>A0A845DMW9_9BACI</name>
<dbReference type="RefSeq" id="WP_160835213.1">
    <property type="nucleotide sequence ID" value="NZ_WMET01000001.1"/>
</dbReference>
<organism evidence="1 2">
    <name type="scientific">Halobacillus litoralis</name>
    <dbReference type="NCBI Taxonomy" id="45668"/>
    <lineage>
        <taxon>Bacteria</taxon>
        <taxon>Bacillati</taxon>
        <taxon>Bacillota</taxon>
        <taxon>Bacilli</taxon>
        <taxon>Bacillales</taxon>
        <taxon>Bacillaceae</taxon>
        <taxon>Halobacillus</taxon>
    </lineage>
</organism>
<dbReference type="OrthoDB" id="2989717at2"/>
<protein>
    <recommendedName>
        <fullName evidence="3">Lipoprotein</fullName>
    </recommendedName>
</protein>
<proteinExistence type="predicted"/>
<evidence type="ECO:0000313" key="1">
    <source>
        <dbReference type="EMBL" id="MYL18766.1"/>
    </source>
</evidence>
<dbReference type="PROSITE" id="PS51257">
    <property type="entry name" value="PROKAR_LIPOPROTEIN"/>
    <property type="match status" value="1"/>
</dbReference>
<comment type="caution">
    <text evidence="1">The sequence shown here is derived from an EMBL/GenBank/DDBJ whole genome shotgun (WGS) entry which is preliminary data.</text>
</comment>
<accession>A0A845DMW9</accession>
<evidence type="ECO:0008006" key="3">
    <source>
        <dbReference type="Google" id="ProtNLM"/>
    </source>
</evidence>
<gene>
    <name evidence="1" type="ORF">GLW04_02625</name>
</gene>